<evidence type="ECO:0000313" key="1">
    <source>
        <dbReference type="EMBL" id="CAB4202589.1"/>
    </source>
</evidence>
<name>A0A6J5S3K5_9CAUD</name>
<sequence>MNDAERELDIALAEAVASNFYRAAYWLKACGKEPSAENMSLQVGCMIEEFCELLSCLRTDSEGYAKLLDRTRLDLEWFASKLKRRDQEIYIPHHLRTDALDSLCDIEVTANGVAYLAEMDKPGADRAVLDSNDAKLVDGKPVILEGGKIGKPAGWTAPDLRGFV</sequence>
<organism evidence="1">
    <name type="scientific">uncultured Caudovirales phage</name>
    <dbReference type="NCBI Taxonomy" id="2100421"/>
    <lineage>
        <taxon>Viruses</taxon>
        <taxon>Duplodnaviria</taxon>
        <taxon>Heunggongvirae</taxon>
        <taxon>Uroviricota</taxon>
        <taxon>Caudoviricetes</taxon>
        <taxon>Peduoviridae</taxon>
        <taxon>Maltschvirus</taxon>
        <taxon>Maltschvirus maltsch</taxon>
    </lineage>
</organism>
<dbReference type="Gene3D" id="1.10.3420.10">
    <property type="entry name" value="putative ntp pyrophosphohydrolase like domain"/>
    <property type="match status" value="1"/>
</dbReference>
<accession>A0A6J5S3K5</accession>
<gene>
    <name evidence="1" type="ORF">UFOVP1374_31</name>
</gene>
<dbReference type="EMBL" id="LR797321">
    <property type="protein sequence ID" value="CAB4202589.1"/>
    <property type="molecule type" value="Genomic_DNA"/>
</dbReference>
<reference evidence="1" key="1">
    <citation type="submission" date="2020-05" db="EMBL/GenBank/DDBJ databases">
        <authorList>
            <person name="Chiriac C."/>
            <person name="Salcher M."/>
            <person name="Ghai R."/>
            <person name="Kavagutti S V."/>
        </authorList>
    </citation>
    <scope>NUCLEOTIDE SEQUENCE</scope>
</reference>
<proteinExistence type="predicted"/>
<dbReference type="InterPro" id="IPR023292">
    <property type="entry name" value="NTP_PyroPHydrolase-like_dom_sf"/>
</dbReference>
<protein>
    <submittedName>
        <fullName evidence="1">Uncharacterized protein</fullName>
    </submittedName>
</protein>